<evidence type="ECO:0000256" key="4">
    <source>
        <dbReference type="ARBA" id="ARBA00023002"/>
    </source>
</evidence>
<dbReference type="PANTHER" id="PTHR21256:SF2">
    <property type="entry name" value="HISTIDINE BIOSYNTHESIS TRIFUNCTIONAL PROTEIN"/>
    <property type="match status" value="1"/>
</dbReference>
<feature type="active site" description="Proton acceptor" evidence="5">
    <location>
        <position position="323"/>
    </location>
</feature>
<comment type="catalytic activity">
    <reaction evidence="5">
        <text>L-histidinol + 2 NAD(+) + H2O = L-histidine + 2 NADH + 3 H(+)</text>
        <dbReference type="Rhea" id="RHEA:20641"/>
        <dbReference type="ChEBI" id="CHEBI:15377"/>
        <dbReference type="ChEBI" id="CHEBI:15378"/>
        <dbReference type="ChEBI" id="CHEBI:57540"/>
        <dbReference type="ChEBI" id="CHEBI:57595"/>
        <dbReference type="ChEBI" id="CHEBI:57699"/>
        <dbReference type="ChEBI" id="CHEBI:57945"/>
        <dbReference type="EC" id="1.1.1.23"/>
    </reaction>
</comment>
<accession>A0ABQ1WPE7</accession>
<dbReference type="InterPro" id="IPR022695">
    <property type="entry name" value="Histidinol_DH_monofunct"/>
</dbReference>
<keyword evidence="3 5" id="KW-0862">Zinc</keyword>
<dbReference type="Gene3D" id="1.20.5.1300">
    <property type="match status" value="1"/>
</dbReference>
<reference evidence="9" key="1">
    <citation type="journal article" date="2019" name="Int. J. Syst. Evol. Microbiol.">
        <title>The Global Catalogue of Microorganisms (GCM) 10K type strain sequencing project: providing services to taxonomists for standard genome sequencing and annotation.</title>
        <authorList>
            <consortium name="The Broad Institute Genomics Platform"/>
            <consortium name="The Broad Institute Genome Sequencing Center for Infectious Disease"/>
            <person name="Wu L."/>
            <person name="Ma J."/>
        </authorList>
    </citation>
    <scope>NUCLEOTIDE SEQUENCE [LARGE SCALE GENOMIC DNA]</scope>
    <source>
        <strain evidence="9">CGMCC 1.15422</strain>
    </source>
</reference>
<keyword evidence="5" id="KW-0368">Histidine biosynthesis</keyword>
<organism evidence="8 9">
    <name type="scientific">Christiangramia forsetii</name>
    <dbReference type="NCBI Taxonomy" id="411153"/>
    <lineage>
        <taxon>Bacteria</taxon>
        <taxon>Pseudomonadati</taxon>
        <taxon>Bacteroidota</taxon>
        <taxon>Flavobacteriia</taxon>
        <taxon>Flavobacteriales</taxon>
        <taxon>Flavobacteriaceae</taxon>
        <taxon>Christiangramia</taxon>
    </lineage>
</organism>
<sequence length="427" mass="46545">MNKILNPAKADWPEILKRPTQTLADIEQTVNQIFDEIRTKGNSAVAKYTELFDGIKMERLRVSEAEVRNADKEISEELKSAIQLAKANIEKFHSAQKTGRVSVETTFGVSCWQEKKPIQKVGLYIPGGTAPLFSSILMLAIPAKLAGCEEIVLCTPPDKNGNLNPAILYTAELCGVTQIFKIGGIQAIGAMTFGTEDVPQVYKIFGPGNQFVTVAKQLATKYQVAIDMPAGPSELLVFADDSANAAYVASDLLSQAEHGKDSQVIMVSTSESFINKVSDEIESQIKDLPRKSIAEKAIENSRLILVGSKEEALELINEYGPEHFIISSKNEDYFVQGIINAGSVFIGNYTPESAGDYASGTNHTLPTNGYAKQYSGVNLDSFMKTLTFQKISEEGIKKIGPSIELMAEAEGLQAHKNAVSLRLKDIN</sequence>
<comment type="pathway">
    <text evidence="5">Amino-acid biosynthesis; L-histidine biosynthesis; L-histidine from 5-phospho-alpha-D-ribose 1-diphosphate: step 9/9.</text>
</comment>
<dbReference type="NCBIfam" id="TIGR00069">
    <property type="entry name" value="hisD"/>
    <property type="match status" value="1"/>
</dbReference>
<feature type="binding site" evidence="5">
    <location>
        <position position="356"/>
    </location>
    <ligand>
        <name>Zn(2+)</name>
        <dbReference type="ChEBI" id="CHEBI:29105"/>
    </ligand>
</feature>
<dbReference type="RefSeq" id="WP_011709641.1">
    <property type="nucleotide sequence ID" value="NZ_BMIX01000005.1"/>
</dbReference>
<comment type="similarity">
    <text evidence="1 5 6 7">Belongs to the histidinol dehydrogenase family.</text>
</comment>
<dbReference type="PRINTS" id="PR00083">
    <property type="entry name" value="HOLDHDRGNASE"/>
</dbReference>
<evidence type="ECO:0000256" key="2">
    <source>
        <dbReference type="ARBA" id="ARBA00022723"/>
    </source>
</evidence>
<feature type="binding site" evidence="5">
    <location>
        <position position="209"/>
    </location>
    <ligand>
        <name>NAD(+)</name>
        <dbReference type="ChEBI" id="CHEBI:57540"/>
    </ligand>
</feature>
<feature type="binding site" evidence="5">
    <location>
        <position position="233"/>
    </location>
    <ligand>
        <name>substrate</name>
    </ligand>
</feature>
<keyword evidence="5" id="KW-0028">Amino-acid biosynthesis</keyword>
<dbReference type="PROSITE" id="PS00611">
    <property type="entry name" value="HISOL_DEHYDROGENASE"/>
    <property type="match status" value="1"/>
</dbReference>
<dbReference type="InterPro" id="IPR012131">
    <property type="entry name" value="Hstdl_DH"/>
</dbReference>
<dbReference type="InterPro" id="IPR001692">
    <property type="entry name" value="Histidinol_DH_CS"/>
</dbReference>
<comment type="function">
    <text evidence="5">Catalyzes the sequential NAD-dependent oxidations of L-histidinol to L-histidinaldehyde and then to L-histidine.</text>
</comment>
<comment type="caution">
    <text evidence="8">The sequence shown here is derived from an EMBL/GenBank/DDBJ whole genome shotgun (WGS) entry which is preliminary data.</text>
</comment>
<evidence type="ECO:0000256" key="7">
    <source>
        <dbReference type="RuleBase" id="RU004175"/>
    </source>
</evidence>
<feature type="binding site" evidence="5">
    <location>
        <position position="415"/>
    </location>
    <ligand>
        <name>substrate</name>
    </ligand>
</feature>
<feature type="binding site" evidence="5">
    <location>
        <position position="258"/>
    </location>
    <ligand>
        <name>Zn(2+)</name>
        <dbReference type="ChEBI" id="CHEBI:29105"/>
    </ligand>
</feature>
<evidence type="ECO:0000313" key="8">
    <source>
        <dbReference type="EMBL" id="GGG39788.1"/>
    </source>
</evidence>
<gene>
    <name evidence="5 8" type="primary">hisD</name>
    <name evidence="8" type="ORF">GCM10011532_24440</name>
</gene>
<dbReference type="PANTHER" id="PTHR21256">
    <property type="entry name" value="HISTIDINOL DEHYDROGENASE HDH"/>
    <property type="match status" value="1"/>
</dbReference>
<dbReference type="EMBL" id="BMIX01000005">
    <property type="protein sequence ID" value="GGG39788.1"/>
    <property type="molecule type" value="Genomic_DNA"/>
</dbReference>
<evidence type="ECO:0000256" key="1">
    <source>
        <dbReference type="ARBA" id="ARBA00010178"/>
    </source>
</evidence>
<feature type="binding site" evidence="5">
    <location>
        <position position="124"/>
    </location>
    <ligand>
        <name>NAD(+)</name>
        <dbReference type="ChEBI" id="CHEBI:57540"/>
    </ligand>
</feature>
<feature type="binding site" evidence="5">
    <location>
        <position position="415"/>
    </location>
    <ligand>
        <name>Zn(2+)</name>
        <dbReference type="ChEBI" id="CHEBI:29105"/>
    </ligand>
</feature>
<feature type="binding site" evidence="5">
    <location>
        <position position="323"/>
    </location>
    <ligand>
        <name>substrate</name>
    </ligand>
</feature>
<dbReference type="Gene3D" id="3.40.50.1980">
    <property type="entry name" value="Nitrogenase molybdenum iron protein domain"/>
    <property type="match status" value="2"/>
</dbReference>
<evidence type="ECO:0000256" key="5">
    <source>
        <dbReference type="HAMAP-Rule" id="MF_01024"/>
    </source>
</evidence>
<protein>
    <recommendedName>
        <fullName evidence="5">Histidinol dehydrogenase</fullName>
        <shortName evidence="5">HDH</shortName>
        <ecNumber evidence="5">1.1.1.23</ecNumber>
    </recommendedName>
</protein>
<dbReference type="SUPFAM" id="SSF53720">
    <property type="entry name" value="ALDH-like"/>
    <property type="match status" value="1"/>
</dbReference>
<evidence type="ECO:0000313" key="9">
    <source>
        <dbReference type="Proteomes" id="UP000605733"/>
    </source>
</evidence>
<dbReference type="PIRSF" id="PIRSF000099">
    <property type="entry name" value="Histidinol_dh"/>
    <property type="match status" value="1"/>
</dbReference>
<keyword evidence="5" id="KW-0520">NAD</keyword>
<dbReference type="CDD" id="cd06572">
    <property type="entry name" value="Histidinol_dh"/>
    <property type="match status" value="1"/>
</dbReference>
<feature type="binding site" evidence="5">
    <location>
        <position position="410"/>
    </location>
    <ligand>
        <name>substrate</name>
    </ligand>
</feature>
<evidence type="ECO:0000256" key="3">
    <source>
        <dbReference type="ARBA" id="ARBA00022833"/>
    </source>
</evidence>
<feature type="binding site" evidence="5">
    <location>
        <position position="258"/>
    </location>
    <ligand>
        <name>substrate</name>
    </ligand>
</feature>
<dbReference type="Pfam" id="PF00815">
    <property type="entry name" value="Histidinol_dh"/>
    <property type="match status" value="1"/>
</dbReference>
<dbReference type="EC" id="1.1.1.23" evidence="5"/>
<feature type="binding site" evidence="5">
    <location>
        <position position="356"/>
    </location>
    <ligand>
        <name>substrate</name>
    </ligand>
</feature>
<evidence type="ECO:0000256" key="6">
    <source>
        <dbReference type="PIRNR" id="PIRNR000099"/>
    </source>
</evidence>
<proteinExistence type="inferred from homology"/>
<keyword evidence="4 5" id="KW-0560">Oxidoreductase</keyword>
<feature type="binding site" evidence="5">
    <location>
        <position position="255"/>
    </location>
    <ligand>
        <name>Zn(2+)</name>
        <dbReference type="ChEBI" id="CHEBI:29105"/>
    </ligand>
</feature>
<dbReference type="InterPro" id="IPR016161">
    <property type="entry name" value="Ald_DH/histidinol_DH"/>
</dbReference>
<feature type="binding site" evidence="5">
    <location>
        <position position="186"/>
    </location>
    <ligand>
        <name>NAD(+)</name>
        <dbReference type="ChEBI" id="CHEBI:57540"/>
    </ligand>
</feature>
<name>A0ABQ1WPE7_9FLAO</name>
<dbReference type="Proteomes" id="UP000605733">
    <property type="component" value="Unassembled WGS sequence"/>
</dbReference>
<keyword evidence="9" id="KW-1185">Reference proteome</keyword>
<feature type="binding site" evidence="5">
    <location>
        <position position="255"/>
    </location>
    <ligand>
        <name>substrate</name>
    </ligand>
</feature>
<dbReference type="HAMAP" id="MF_01024">
    <property type="entry name" value="HisD"/>
    <property type="match status" value="1"/>
</dbReference>
<feature type="active site" description="Proton acceptor" evidence="5">
    <location>
        <position position="322"/>
    </location>
</feature>
<keyword evidence="2 5" id="KW-0479">Metal-binding</keyword>
<comment type="cofactor">
    <cofactor evidence="5">
        <name>Zn(2+)</name>
        <dbReference type="ChEBI" id="CHEBI:29105"/>
    </cofactor>
    <text evidence="5">Binds 1 zinc ion per subunit.</text>
</comment>